<evidence type="ECO:0000313" key="1">
    <source>
        <dbReference type="EMBL" id="KAI3691513.1"/>
    </source>
</evidence>
<comment type="caution">
    <text evidence="1">The sequence shown here is derived from an EMBL/GenBank/DDBJ whole genome shotgun (WGS) entry which is preliminary data.</text>
</comment>
<evidence type="ECO:0000313" key="2">
    <source>
        <dbReference type="Proteomes" id="UP001055811"/>
    </source>
</evidence>
<name>A0ACB8Z1K9_CICIN</name>
<reference evidence="2" key="1">
    <citation type="journal article" date="2022" name="Mol. Ecol. Resour.">
        <title>The genomes of chicory, endive, great burdock and yacon provide insights into Asteraceae palaeo-polyploidization history and plant inulin production.</title>
        <authorList>
            <person name="Fan W."/>
            <person name="Wang S."/>
            <person name="Wang H."/>
            <person name="Wang A."/>
            <person name="Jiang F."/>
            <person name="Liu H."/>
            <person name="Zhao H."/>
            <person name="Xu D."/>
            <person name="Zhang Y."/>
        </authorList>
    </citation>
    <scope>NUCLEOTIDE SEQUENCE [LARGE SCALE GENOMIC DNA]</scope>
    <source>
        <strain evidence="2">cv. Punajuju</strain>
    </source>
</reference>
<dbReference type="Proteomes" id="UP001055811">
    <property type="component" value="Linkage Group LG09"/>
</dbReference>
<reference evidence="1 2" key="2">
    <citation type="journal article" date="2022" name="Mol. Ecol. Resour.">
        <title>The genomes of chicory, endive, great burdock and yacon provide insights into Asteraceae paleo-polyploidization history and plant inulin production.</title>
        <authorList>
            <person name="Fan W."/>
            <person name="Wang S."/>
            <person name="Wang H."/>
            <person name="Wang A."/>
            <person name="Jiang F."/>
            <person name="Liu H."/>
            <person name="Zhao H."/>
            <person name="Xu D."/>
            <person name="Zhang Y."/>
        </authorList>
    </citation>
    <scope>NUCLEOTIDE SEQUENCE [LARGE SCALE GENOMIC DNA]</scope>
    <source>
        <strain evidence="2">cv. Punajuju</strain>
        <tissue evidence="1">Leaves</tissue>
    </source>
</reference>
<proteinExistence type="predicted"/>
<protein>
    <submittedName>
        <fullName evidence="1">Uncharacterized protein</fullName>
    </submittedName>
</protein>
<organism evidence="1 2">
    <name type="scientific">Cichorium intybus</name>
    <name type="common">Chicory</name>
    <dbReference type="NCBI Taxonomy" id="13427"/>
    <lineage>
        <taxon>Eukaryota</taxon>
        <taxon>Viridiplantae</taxon>
        <taxon>Streptophyta</taxon>
        <taxon>Embryophyta</taxon>
        <taxon>Tracheophyta</taxon>
        <taxon>Spermatophyta</taxon>
        <taxon>Magnoliopsida</taxon>
        <taxon>eudicotyledons</taxon>
        <taxon>Gunneridae</taxon>
        <taxon>Pentapetalae</taxon>
        <taxon>asterids</taxon>
        <taxon>campanulids</taxon>
        <taxon>Asterales</taxon>
        <taxon>Asteraceae</taxon>
        <taxon>Cichorioideae</taxon>
        <taxon>Cichorieae</taxon>
        <taxon>Cichoriinae</taxon>
        <taxon>Cichorium</taxon>
    </lineage>
</organism>
<dbReference type="EMBL" id="CM042017">
    <property type="protein sequence ID" value="KAI3691513.1"/>
    <property type="molecule type" value="Genomic_DNA"/>
</dbReference>
<accession>A0ACB8Z1K9</accession>
<sequence>MSSFSTPLNLLRRLKDGESVHSHETNVLSDSEEENDWDSEDQFSDDDLLLSSDDARQEGFSDEEEDPLNLEVDEHSFGRNTEIEEGITPTNTRDLEKREQEVMGVEIDEEEDLLNIDTDDHSFGRNNDFKDRIIPTTTRDKEQWKQEIMGVMINKTNEIPNKIKKAEDKENIAVET</sequence>
<gene>
    <name evidence="1" type="ORF">L2E82_49875</name>
</gene>
<keyword evidence="2" id="KW-1185">Reference proteome</keyword>